<sequence length="94" mass="10619">MTIAETIYAHVKAMPIEQAREVLDFIEFLESKSISTPEALPESVTLSRQEWESLQETMYVLQNSALMTQIAQSLATFNQGTGYIPSMEQLYALD</sequence>
<dbReference type="STRING" id="40754.THII_2020"/>
<dbReference type="KEGG" id="tig:THII_2020"/>
<dbReference type="InterPro" id="IPR036165">
    <property type="entry name" value="YefM-like_sf"/>
</dbReference>
<dbReference type="EMBL" id="AP014633">
    <property type="protein sequence ID" value="BAP56317.1"/>
    <property type="molecule type" value="Genomic_DNA"/>
</dbReference>
<accession>A0A090AKX0</accession>
<reference evidence="2" key="1">
    <citation type="journal article" date="2014" name="ISME J.">
        <title>Ecophysiology of Thioploca ingrica as revealed by the complete genome sequence supplemented with proteomic evidence.</title>
        <authorList>
            <person name="Kojima H."/>
            <person name="Ogura Y."/>
            <person name="Yamamoto N."/>
            <person name="Togashi T."/>
            <person name="Mori H."/>
            <person name="Watanabe T."/>
            <person name="Nemoto F."/>
            <person name="Kurokawa K."/>
            <person name="Hayashi T."/>
            <person name="Fukui M."/>
        </authorList>
    </citation>
    <scope>NUCLEOTIDE SEQUENCE [LARGE SCALE GENOMIC DNA]</scope>
</reference>
<dbReference type="HOGENOM" id="CLU_155837_2_0_6"/>
<dbReference type="OrthoDB" id="9802003at2"/>
<evidence type="ECO:0000313" key="3">
    <source>
        <dbReference type="Proteomes" id="UP000031623"/>
    </source>
</evidence>
<evidence type="ECO:0000256" key="1">
    <source>
        <dbReference type="ARBA" id="ARBA00009981"/>
    </source>
</evidence>
<evidence type="ECO:0000313" key="2">
    <source>
        <dbReference type="EMBL" id="BAP56317.1"/>
    </source>
</evidence>
<dbReference type="SUPFAM" id="SSF143120">
    <property type="entry name" value="YefM-like"/>
    <property type="match status" value="1"/>
</dbReference>
<name>A0A090AKX0_9GAMM</name>
<dbReference type="Proteomes" id="UP000031623">
    <property type="component" value="Chromosome"/>
</dbReference>
<gene>
    <name evidence="2" type="ORF">THII_2020</name>
</gene>
<dbReference type="AlphaFoldDB" id="A0A090AKX0"/>
<dbReference type="Gene3D" id="3.40.1620.10">
    <property type="entry name" value="YefM-like domain"/>
    <property type="match status" value="1"/>
</dbReference>
<keyword evidence="3" id="KW-1185">Reference proteome</keyword>
<evidence type="ECO:0008006" key="4">
    <source>
        <dbReference type="Google" id="ProtNLM"/>
    </source>
</evidence>
<organism evidence="2 3">
    <name type="scientific">Thioploca ingrica</name>
    <dbReference type="NCBI Taxonomy" id="40754"/>
    <lineage>
        <taxon>Bacteria</taxon>
        <taxon>Pseudomonadati</taxon>
        <taxon>Pseudomonadota</taxon>
        <taxon>Gammaproteobacteria</taxon>
        <taxon>Thiotrichales</taxon>
        <taxon>Thiotrichaceae</taxon>
        <taxon>Thioploca</taxon>
    </lineage>
</organism>
<proteinExistence type="inferred from homology"/>
<comment type="similarity">
    <text evidence="1">Belongs to the phD/YefM antitoxin family.</text>
</comment>
<protein>
    <recommendedName>
        <fullName evidence="4">DUF2281 domain-containing protein</fullName>
    </recommendedName>
</protein>